<dbReference type="AlphaFoldDB" id="N1QTD5"/>
<dbReference type="SUPFAM" id="SSF52833">
    <property type="entry name" value="Thioredoxin-like"/>
    <property type="match status" value="1"/>
</dbReference>
<sequence>MAPAAAQLLFLTLAVASSLAVGAEALRSLGVGDGATAQGDYAVELDATSFDAFLTASRESFAVVEFFAHWCPACRNYKFLPYLQPHYEKVAKLFNGPDAAHPGRVLMARIDCASKHSSFTLDDKKYENENMLQNNASYPKQVVQAIYDVAEATAHVLQKILEHKVLLK</sequence>
<dbReference type="GO" id="GO:0016971">
    <property type="term" value="F:flavin-dependent sulfhydryl oxidase activity"/>
    <property type="evidence" value="ECO:0007669"/>
    <property type="project" value="InterPro"/>
</dbReference>
<dbReference type="InterPro" id="IPR039798">
    <property type="entry name" value="Sulfhydryl_oxidase"/>
</dbReference>
<dbReference type="GO" id="GO:0005615">
    <property type="term" value="C:extracellular space"/>
    <property type="evidence" value="ECO:0007669"/>
    <property type="project" value="TreeGrafter"/>
</dbReference>
<dbReference type="Gene3D" id="3.40.30.10">
    <property type="entry name" value="Glutaredoxin"/>
    <property type="match status" value="1"/>
</dbReference>
<dbReference type="PANTHER" id="PTHR22897:SF8">
    <property type="entry name" value="SULFHYDRYL OXIDASE"/>
    <property type="match status" value="1"/>
</dbReference>
<reference evidence="2" key="1">
    <citation type="submission" date="2015-06" db="UniProtKB">
        <authorList>
            <consortium name="EnsemblPlants"/>
        </authorList>
    </citation>
    <scope>IDENTIFICATION</scope>
</reference>
<dbReference type="GO" id="GO:0006457">
    <property type="term" value="P:protein folding"/>
    <property type="evidence" value="ECO:0007669"/>
    <property type="project" value="TreeGrafter"/>
</dbReference>
<accession>N1QTD5</accession>
<dbReference type="GO" id="GO:0000139">
    <property type="term" value="C:Golgi membrane"/>
    <property type="evidence" value="ECO:0007669"/>
    <property type="project" value="TreeGrafter"/>
</dbReference>
<dbReference type="Pfam" id="PF00085">
    <property type="entry name" value="Thioredoxin"/>
    <property type="match status" value="1"/>
</dbReference>
<name>N1QTD5_AEGTA</name>
<protein>
    <recommendedName>
        <fullName evidence="1">Thioredoxin domain-containing protein</fullName>
    </recommendedName>
</protein>
<organism evidence="2">
    <name type="scientific">Aegilops tauschii</name>
    <name type="common">Tausch's goatgrass</name>
    <name type="synonym">Aegilops squarrosa</name>
    <dbReference type="NCBI Taxonomy" id="37682"/>
    <lineage>
        <taxon>Eukaryota</taxon>
        <taxon>Viridiplantae</taxon>
        <taxon>Streptophyta</taxon>
        <taxon>Embryophyta</taxon>
        <taxon>Tracheophyta</taxon>
        <taxon>Spermatophyta</taxon>
        <taxon>Magnoliopsida</taxon>
        <taxon>Liliopsida</taxon>
        <taxon>Poales</taxon>
        <taxon>Poaceae</taxon>
        <taxon>BOP clade</taxon>
        <taxon>Pooideae</taxon>
        <taxon>Triticodae</taxon>
        <taxon>Triticeae</taxon>
        <taxon>Triticinae</taxon>
        <taxon>Aegilops</taxon>
    </lineage>
</organism>
<feature type="domain" description="Thioredoxin" evidence="1">
    <location>
        <begin position="43"/>
        <end position="116"/>
    </location>
</feature>
<dbReference type="InterPro" id="IPR036249">
    <property type="entry name" value="Thioredoxin-like_sf"/>
</dbReference>
<dbReference type="PANTHER" id="PTHR22897">
    <property type="entry name" value="QUIESCIN Q6-RELATED SULFHYDRYL OXIDASE"/>
    <property type="match status" value="1"/>
</dbReference>
<dbReference type="InterPro" id="IPR013766">
    <property type="entry name" value="Thioredoxin_domain"/>
</dbReference>
<dbReference type="GO" id="GO:0003756">
    <property type="term" value="F:protein disulfide isomerase activity"/>
    <property type="evidence" value="ECO:0007669"/>
    <property type="project" value="TreeGrafter"/>
</dbReference>
<evidence type="ECO:0000259" key="1">
    <source>
        <dbReference type="Pfam" id="PF00085"/>
    </source>
</evidence>
<proteinExistence type="predicted"/>
<evidence type="ECO:0000313" key="2">
    <source>
        <dbReference type="EnsemblPlants" id="EMT03201"/>
    </source>
</evidence>
<dbReference type="EnsemblPlants" id="EMT03201">
    <property type="protein sequence ID" value="EMT03201"/>
    <property type="gene ID" value="F775_06387"/>
</dbReference>
<dbReference type="ExpressionAtlas" id="N1QTD5">
    <property type="expression patterns" value="baseline"/>
</dbReference>